<proteinExistence type="predicted"/>
<name>A0ABP9WUD6_9CHLR</name>
<feature type="transmembrane region" description="Helical" evidence="1">
    <location>
        <begin position="7"/>
        <end position="27"/>
    </location>
</feature>
<comment type="caution">
    <text evidence="2">The sequence shown here is derived from an EMBL/GenBank/DDBJ whole genome shotgun (WGS) entry which is preliminary data.</text>
</comment>
<gene>
    <name evidence="2" type="ORF">Hgul01_00597</name>
</gene>
<evidence type="ECO:0000313" key="2">
    <source>
        <dbReference type="EMBL" id="GAA5526817.1"/>
    </source>
</evidence>
<evidence type="ECO:0000313" key="3">
    <source>
        <dbReference type="Proteomes" id="UP001428290"/>
    </source>
</evidence>
<organism evidence="2 3">
    <name type="scientific">Herpetosiphon gulosus</name>
    <dbReference type="NCBI Taxonomy" id="1973496"/>
    <lineage>
        <taxon>Bacteria</taxon>
        <taxon>Bacillati</taxon>
        <taxon>Chloroflexota</taxon>
        <taxon>Chloroflexia</taxon>
        <taxon>Herpetosiphonales</taxon>
        <taxon>Herpetosiphonaceae</taxon>
        <taxon>Herpetosiphon</taxon>
    </lineage>
</organism>
<keyword evidence="3" id="KW-1185">Reference proteome</keyword>
<sequence length="57" mass="6299">MWRSKGVVLASVVVIVLIITTLVPNLFERIDGSVGSYLMVGVALAAVAAWWWRRKQA</sequence>
<protein>
    <submittedName>
        <fullName evidence="2">Uncharacterized protein</fullName>
    </submittedName>
</protein>
<keyword evidence="1" id="KW-0812">Transmembrane</keyword>
<evidence type="ECO:0000256" key="1">
    <source>
        <dbReference type="SAM" id="Phobius"/>
    </source>
</evidence>
<reference evidence="2 3" key="1">
    <citation type="submission" date="2024-02" db="EMBL/GenBank/DDBJ databases">
        <title>Herpetosiphon gulosus NBRC 112829.</title>
        <authorList>
            <person name="Ichikawa N."/>
            <person name="Katano-Makiyama Y."/>
            <person name="Hidaka K."/>
        </authorList>
    </citation>
    <scope>NUCLEOTIDE SEQUENCE [LARGE SCALE GENOMIC DNA]</scope>
    <source>
        <strain evidence="2 3">NBRC 112829</strain>
    </source>
</reference>
<keyword evidence="1" id="KW-1133">Transmembrane helix</keyword>
<feature type="transmembrane region" description="Helical" evidence="1">
    <location>
        <begin position="33"/>
        <end position="52"/>
    </location>
</feature>
<dbReference type="EMBL" id="BAABRU010000002">
    <property type="protein sequence ID" value="GAA5526817.1"/>
    <property type="molecule type" value="Genomic_DNA"/>
</dbReference>
<keyword evidence="1" id="KW-0472">Membrane</keyword>
<dbReference type="Proteomes" id="UP001428290">
    <property type="component" value="Unassembled WGS sequence"/>
</dbReference>
<dbReference type="RefSeq" id="WP_345720454.1">
    <property type="nucleotide sequence ID" value="NZ_BAABRU010000002.1"/>
</dbReference>
<accession>A0ABP9WUD6</accession>